<name>A0A835BTM4_9POAL</name>
<dbReference type="InterPro" id="IPR025886">
    <property type="entry name" value="PP2-like"/>
</dbReference>
<dbReference type="Proteomes" id="UP000636709">
    <property type="component" value="Unassembled WGS sequence"/>
</dbReference>
<dbReference type="OrthoDB" id="657218at2759"/>
<gene>
    <name evidence="1" type="ORF">HU200_035488</name>
</gene>
<dbReference type="PANTHER" id="PTHR32278">
    <property type="entry name" value="F-BOX DOMAIN-CONTAINING PROTEIN"/>
    <property type="match status" value="1"/>
</dbReference>
<proteinExistence type="predicted"/>
<accession>A0A835BTM4</accession>
<keyword evidence="2" id="KW-1185">Reference proteome</keyword>
<dbReference type="AlphaFoldDB" id="A0A835BTM4"/>
<dbReference type="Pfam" id="PF14299">
    <property type="entry name" value="PP2"/>
    <property type="match status" value="1"/>
</dbReference>
<dbReference type="PANTHER" id="PTHR32278:SF137">
    <property type="entry name" value="F-BOX DOMAIN-CONTAINING PROTEIN"/>
    <property type="match status" value="1"/>
</dbReference>
<organism evidence="1 2">
    <name type="scientific">Digitaria exilis</name>
    <dbReference type="NCBI Taxonomy" id="1010633"/>
    <lineage>
        <taxon>Eukaryota</taxon>
        <taxon>Viridiplantae</taxon>
        <taxon>Streptophyta</taxon>
        <taxon>Embryophyta</taxon>
        <taxon>Tracheophyta</taxon>
        <taxon>Spermatophyta</taxon>
        <taxon>Magnoliopsida</taxon>
        <taxon>Liliopsida</taxon>
        <taxon>Poales</taxon>
        <taxon>Poaceae</taxon>
        <taxon>PACMAD clade</taxon>
        <taxon>Panicoideae</taxon>
        <taxon>Panicodae</taxon>
        <taxon>Paniceae</taxon>
        <taxon>Anthephorinae</taxon>
        <taxon>Digitaria</taxon>
    </lineage>
</organism>
<sequence>MLVWWLEMHGKIDSKMLSPKSTYCAYIVFKVQADTAYGHKHPEQKASVILGGNNSVRLVRLDDSDSDDEGGLEIPGNVLLPRERADGWKELELGEFYTDEGQDGEF</sequence>
<dbReference type="EMBL" id="JACEFO010001866">
    <property type="protein sequence ID" value="KAF8697985.1"/>
    <property type="molecule type" value="Genomic_DNA"/>
</dbReference>
<evidence type="ECO:0000313" key="2">
    <source>
        <dbReference type="Proteomes" id="UP000636709"/>
    </source>
</evidence>
<protein>
    <submittedName>
        <fullName evidence="1">Uncharacterized protein</fullName>
    </submittedName>
</protein>
<comment type="caution">
    <text evidence="1">The sequence shown here is derived from an EMBL/GenBank/DDBJ whole genome shotgun (WGS) entry which is preliminary data.</text>
</comment>
<reference evidence="1" key="1">
    <citation type="submission" date="2020-07" db="EMBL/GenBank/DDBJ databases">
        <title>Genome sequence and genetic diversity analysis of an under-domesticated orphan crop, white fonio (Digitaria exilis).</title>
        <authorList>
            <person name="Bennetzen J.L."/>
            <person name="Chen S."/>
            <person name="Ma X."/>
            <person name="Wang X."/>
            <person name="Yssel A.E.J."/>
            <person name="Chaluvadi S.R."/>
            <person name="Johnson M."/>
            <person name="Gangashetty P."/>
            <person name="Hamidou F."/>
            <person name="Sanogo M.D."/>
            <person name="Zwaenepoel A."/>
            <person name="Wallace J."/>
            <person name="Van De Peer Y."/>
            <person name="Van Deynze A."/>
        </authorList>
    </citation>
    <scope>NUCLEOTIDE SEQUENCE</scope>
    <source>
        <tissue evidence="1">Leaves</tissue>
    </source>
</reference>
<evidence type="ECO:0000313" key="1">
    <source>
        <dbReference type="EMBL" id="KAF8697985.1"/>
    </source>
</evidence>